<dbReference type="AlphaFoldDB" id="M0DU70"/>
<dbReference type="SUPFAM" id="SSF52402">
    <property type="entry name" value="Adenine nucleotide alpha hydrolases-like"/>
    <property type="match status" value="1"/>
</dbReference>
<dbReference type="Proteomes" id="UP000011514">
    <property type="component" value="Unassembled WGS sequence"/>
</dbReference>
<sequence>MLLPVSDSDENRINRLTDAVLEIAAPIGATVVVAHAIPDEDDGIVTTIPAISGGNYPQVLSQHEYDDLLDRYPDDDHSVDEVVAEHETVQSVTDRLDDAGVEYEVRGAVGDPSEAIFELAGDVDADRFVIGGSRRTPTDKAVFGSLSQTLLLEAPCPVTFVHAD</sequence>
<protein>
    <submittedName>
        <fullName evidence="3">UspA domain-containing protein</fullName>
    </submittedName>
</protein>
<proteinExistence type="inferred from homology"/>
<dbReference type="STRING" id="1227484.C471_08710"/>
<accession>M0DU70</accession>
<dbReference type="InterPro" id="IPR014729">
    <property type="entry name" value="Rossmann-like_a/b/a_fold"/>
</dbReference>
<dbReference type="PANTHER" id="PTHR46268:SF6">
    <property type="entry name" value="UNIVERSAL STRESS PROTEIN UP12"/>
    <property type="match status" value="1"/>
</dbReference>
<dbReference type="Gene3D" id="3.40.50.620">
    <property type="entry name" value="HUPs"/>
    <property type="match status" value="1"/>
</dbReference>
<dbReference type="EMBL" id="AOJE01000043">
    <property type="protein sequence ID" value="ELZ39040.1"/>
    <property type="molecule type" value="Genomic_DNA"/>
</dbReference>
<dbReference type="eggNOG" id="arCOG03050">
    <property type="taxonomic scope" value="Archaea"/>
</dbReference>
<evidence type="ECO:0000256" key="1">
    <source>
        <dbReference type="ARBA" id="ARBA00008791"/>
    </source>
</evidence>
<evidence type="ECO:0000313" key="3">
    <source>
        <dbReference type="EMBL" id="ELZ39040.1"/>
    </source>
</evidence>
<dbReference type="InterPro" id="IPR006016">
    <property type="entry name" value="UspA"/>
</dbReference>
<comment type="caution">
    <text evidence="3">The sequence shown here is derived from an EMBL/GenBank/DDBJ whole genome shotgun (WGS) entry which is preliminary data.</text>
</comment>
<organism evidence="3 4">
    <name type="scientific">Halorubrum saccharovorum DSM 1137</name>
    <dbReference type="NCBI Taxonomy" id="1227484"/>
    <lineage>
        <taxon>Archaea</taxon>
        <taxon>Methanobacteriati</taxon>
        <taxon>Methanobacteriota</taxon>
        <taxon>Stenosarchaea group</taxon>
        <taxon>Halobacteria</taxon>
        <taxon>Halobacteriales</taxon>
        <taxon>Haloferacaceae</taxon>
        <taxon>Halorubrum</taxon>
    </lineage>
</organism>
<dbReference type="PATRIC" id="fig|1227484.4.peg.1738"/>
<dbReference type="Pfam" id="PF00582">
    <property type="entry name" value="Usp"/>
    <property type="match status" value="1"/>
</dbReference>
<evidence type="ECO:0000313" key="4">
    <source>
        <dbReference type="Proteomes" id="UP000011514"/>
    </source>
</evidence>
<reference evidence="3 4" key="1">
    <citation type="journal article" date="2014" name="PLoS Genet.">
        <title>Phylogenetically driven sequencing of extremely halophilic archaea reveals strategies for static and dynamic osmo-response.</title>
        <authorList>
            <person name="Becker E.A."/>
            <person name="Seitzer P.M."/>
            <person name="Tritt A."/>
            <person name="Larsen D."/>
            <person name="Krusor M."/>
            <person name="Yao A.I."/>
            <person name="Wu D."/>
            <person name="Madern D."/>
            <person name="Eisen J.A."/>
            <person name="Darling A.E."/>
            <person name="Facciotti M.T."/>
        </authorList>
    </citation>
    <scope>NUCLEOTIDE SEQUENCE [LARGE SCALE GENOMIC DNA]</scope>
    <source>
        <strain evidence="3 4">DSM 1137</strain>
    </source>
</reference>
<gene>
    <name evidence="3" type="ORF">C471_08710</name>
</gene>
<dbReference type="CDD" id="cd00293">
    <property type="entry name" value="USP-like"/>
    <property type="match status" value="1"/>
</dbReference>
<name>M0DU70_9EURY</name>
<keyword evidence="4" id="KW-1185">Reference proteome</keyword>
<evidence type="ECO:0000259" key="2">
    <source>
        <dbReference type="Pfam" id="PF00582"/>
    </source>
</evidence>
<comment type="similarity">
    <text evidence="1">Belongs to the universal stress protein A family.</text>
</comment>
<dbReference type="PANTHER" id="PTHR46268">
    <property type="entry name" value="STRESS RESPONSE PROTEIN NHAX"/>
    <property type="match status" value="1"/>
</dbReference>
<feature type="domain" description="UspA" evidence="2">
    <location>
        <begin position="2"/>
        <end position="162"/>
    </location>
</feature>